<name>A0A8I1G7G5_9GAMM</name>
<gene>
    <name evidence="2" type="ORF">JHC10_01625</name>
    <name evidence="3" type="ORF">JHC11_00470</name>
</gene>
<evidence type="ECO:0000313" key="4">
    <source>
        <dbReference type="Proteomes" id="UP000621390"/>
    </source>
</evidence>
<evidence type="ECO:0000313" key="5">
    <source>
        <dbReference type="Proteomes" id="UP000655994"/>
    </source>
</evidence>
<evidence type="ECO:0000313" key="3">
    <source>
        <dbReference type="EMBL" id="MBJ7314474.1"/>
    </source>
</evidence>
<accession>A0A8I1G7G5</accession>
<dbReference type="EMBL" id="JAEMOS010000004">
    <property type="protein sequence ID" value="MBJ7265636.1"/>
    <property type="molecule type" value="Genomic_DNA"/>
</dbReference>
<sequence>MKWLIFLAMIALLIGCTSPSVFLTTEQLSEKERKSLVKALSKNGFKIKSTSGVRVPKEFPDVVIATNVANENPEFFVKLENIIQQQNLGAISYQKFYQQKHYYKGRNVGLYIRGDAEELMLPPVLRGSEKSCNDQRMILEFKGKTEVSLDIEDEEITSYTGSYQSVLPDTVYANFEDMKEPVTFKFSQVEVKTYAGMKTADKLVVTKSENAVLPVGCEFMIINY</sequence>
<keyword evidence="1" id="KW-0732">Signal</keyword>
<keyword evidence="5" id="KW-1185">Reference proteome</keyword>
<dbReference type="Proteomes" id="UP000655994">
    <property type="component" value="Unassembled WGS sequence"/>
</dbReference>
<evidence type="ECO:0008006" key="6">
    <source>
        <dbReference type="Google" id="ProtNLM"/>
    </source>
</evidence>
<dbReference type="AlphaFoldDB" id="A0A8I1G7G5"/>
<evidence type="ECO:0000256" key="1">
    <source>
        <dbReference type="SAM" id="SignalP"/>
    </source>
</evidence>
<organism evidence="3 4">
    <name type="scientific">Idiomarina abyssalis</name>
    <dbReference type="NCBI Taxonomy" id="86102"/>
    <lineage>
        <taxon>Bacteria</taxon>
        <taxon>Pseudomonadati</taxon>
        <taxon>Pseudomonadota</taxon>
        <taxon>Gammaproteobacteria</taxon>
        <taxon>Alteromonadales</taxon>
        <taxon>Idiomarinaceae</taxon>
        <taxon>Idiomarina</taxon>
    </lineage>
</organism>
<dbReference type="PROSITE" id="PS51257">
    <property type="entry name" value="PROKAR_LIPOPROTEIN"/>
    <property type="match status" value="1"/>
</dbReference>
<dbReference type="EMBL" id="JAEMOP010000002">
    <property type="protein sequence ID" value="MBJ7314474.1"/>
    <property type="molecule type" value="Genomic_DNA"/>
</dbReference>
<feature type="chain" id="PRO_5034248360" description="Lipoprotein" evidence="1">
    <location>
        <begin position="24"/>
        <end position="224"/>
    </location>
</feature>
<protein>
    <recommendedName>
        <fullName evidence="6">Lipoprotein</fullName>
    </recommendedName>
</protein>
<dbReference type="Proteomes" id="UP000621390">
    <property type="component" value="Unassembled WGS sequence"/>
</dbReference>
<dbReference type="RefSeq" id="WP_199493642.1">
    <property type="nucleotide sequence ID" value="NZ_JAEMOO010000014.1"/>
</dbReference>
<feature type="signal peptide" evidence="1">
    <location>
        <begin position="1"/>
        <end position="23"/>
    </location>
</feature>
<evidence type="ECO:0000313" key="2">
    <source>
        <dbReference type="EMBL" id="MBJ7265636.1"/>
    </source>
</evidence>
<reference evidence="3 5" key="1">
    <citation type="submission" date="2020-09" db="EMBL/GenBank/DDBJ databases">
        <title>Draft Genomes of Bacterial Isolates from North Pond Shallow Sediments.</title>
        <authorList>
            <person name="Kiel Reese B."/>
            <person name="Mullis M."/>
            <person name="Weisend R.E."/>
        </authorList>
    </citation>
    <scope>NUCLEOTIDE SEQUENCE</scope>
    <source>
        <strain evidence="3">KJE-2</strain>
        <strain evidence="2 5">KJE-3</strain>
    </source>
</reference>
<comment type="caution">
    <text evidence="3">The sequence shown here is derived from an EMBL/GenBank/DDBJ whole genome shotgun (WGS) entry which is preliminary data.</text>
</comment>
<proteinExistence type="predicted"/>